<evidence type="ECO:0000256" key="1">
    <source>
        <dbReference type="SAM" id="MobiDB-lite"/>
    </source>
</evidence>
<proteinExistence type="predicted"/>
<feature type="region of interest" description="Disordered" evidence="1">
    <location>
        <begin position="1"/>
        <end position="50"/>
    </location>
</feature>
<feature type="non-terminal residue" evidence="2">
    <location>
        <position position="50"/>
    </location>
</feature>
<name>A0A6J4HXW9_9CHLR</name>
<reference evidence="2" key="1">
    <citation type="submission" date="2020-02" db="EMBL/GenBank/DDBJ databases">
        <authorList>
            <person name="Meier V. D."/>
        </authorList>
    </citation>
    <scope>NUCLEOTIDE SEQUENCE</scope>
    <source>
        <strain evidence="2">AVDCRST_MAG77</strain>
    </source>
</reference>
<dbReference type="EMBL" id="CADCTC010000077">
    <property type="protein sequence ID" value="CAA9234928.1"/>
    <property type="molecule type" value="Genomic_DNA"/>
</dbReference>
<organism evidence="2">
    <name type="scientific">uncultured Chloroflexota bacterium</name>
    <dbReference type="NCBI Taxonomy" id="166587"/>
    <lineage>
        <taxon>Bacteria</taxon>
        <taxon>Bacillati</taxon>
        <taxon>Chloroflexota</taxon>
        <taxon>environmental samples</taxon>
    </lineage>
</organism>
<evidence type="ECO:0000313" key="2">
    <source>
        <dbReference type="EMBL" id="CAA9234928.1"/>
    </source>
</evidence>
<gene>
    <name evidence="2" type="ORF">AVDCRST_MAG77-1213</name>
</gene>
<protein>
    <submittedName>
        <fullName evidence="2">Uncharacterized protein</fullName>
    </submittedName>
</protein>
<dbReference type="AlphaFoldDB" id="A0A6J4HXW9"/>
<feature type="non-terminal residue" evidence="2">
    <location>
        <position position="1"/>
    </location>
</feature>
<sequence>GCAVLCSPGRRGPQVGPAQHLRAERLGIGRGGAPRRRVLQPHLQATEGHV</sequence>
<accession>A0A6J4HXW9</accession>